<sequence length="247" mass="27633">MKVYFFATCLGGVVYSQTIVNCIKLLRKEGVEVIFKKDQTCCGQPSYNSGYYDQSRQVILHNLKLFNEDYPVIVPSGSCVGMMAHDYKELFEDSPHYDEVAHFAGRVFELSEFLDQKLGVRYTDTGAPVKITWHSNCHALRVAKVIQSAKKIIAQLENVELVELEREEECCGFGGTFAIKEPEISFAMVQDKIKDIESRQVEYVLAADAGCLLNISGAMSKMQSQTKAMHFYDFLAQRVGVAPGGLA</sequence>
<reference evidence="2" key="1">
    <citation type="submission" date="2019-07" db="EMBL/GenBank/DDBJ databases">
        <title>Helicobacter labacensis sp. nov., Helicobacter mehlei sp. nov. and Helicobacter vulpis sp. nov., isolated from gastric mucosa of red fox (Vulpis vulpis).</title>
        <authorList>
            <person name="Kusar D."/>
            <person name="Gruntar I."/>
            <person name="Pate M."/>
            <person name="Zajc U."/>
            <person name="Ocepek M."/>
        </authorList>
    </citation>
    <scope>NUCLEOTIDE SEQUENCE [LARGE SCALE GENOMIC DNA]</scope>
    <source>
        <strain evidence="2">L8b</strain>
    </source>
</reference>
<name>A0A553V0L1_9HELI</name>
<dbReference type="EMBL" id="VKGC01000004">
    <property type="protein sequence ID" value="TSA85982.1"/>
    <property type="molecule type" value="Genomic_DNA"/>
</dbReference>
<dbReference type="InterPro" id="IPR004017">
    <property type="entry name" value="Cys_rich_dom"/>
</dbReference>
<evidence type="ECO:0000313" key="2">
    <source>
        <dbReference type="EMBL" id="TSA85982.1"/>
    </source>
</evidence>
<evidence type="ECO:0000313" key="3">
    <source>
        <dbReference type="Proteomes" id="UP000319322"/>
    </source>
</evidence>
<accession>A0A553V0L1</accession>
<dbReference type="AlphaFoldDB" id="A0A553V0L1"/>
<reference evidence="2" key="2">
    <citation type="submission" date="2019-07" db="EMBL/GenBank/DDBJ databases">
        <authorList>
            <person name="Papic B."/>
        </authorList>
    </citation>
    <scope>NUCLEOTIDE SEQUENCE [LARGE SCALE GENOMIC DNA]</scope>
    <source>
        <strain evidence="2">L8b</strain>
    </source>
</reference>
<dbReference type="GO" id="GO:0005829">
    <property type="term" value="C:cytosol"/>
    <property type="evidence" value="ECO:0007669"/>
    <property type="project" value="TreeGrafter"/>
</dbReference>
<organism evidence="2 3">
    <name type="scientific">Helicobacter mehlei</name>
    <dbReference type="NCBI Taxonomy" id="2316080"/>
    <lineage>
        <taxon>Bacteria</taxon>
        <taxon>Pseudomonadati</taxon>
        <taxon>Campylobacterota</taxon>
        <taxon>Epsilonproteobacteria</taxon>
        <taxon>Campylobacterales</taxon>
        <taxon>Helicobacteraceae</taxon>
        <taxon>Helicobacter</taxon>
    </lineage>
</organism>
<keyword evidence="3" id="KW-1185">Reference proteome</keyword>
<evidence type="ECO:0000259" key="1">
    <source>
        <dbReference type="Pfam" id="PF02754"/>
    </source>
</evidence>
<dbReference type="RefSeq" id="WP_120947916.1">
    <property type="nucleotide sequence ID" value="NZ_QXQP01000001.1"/>
</dbReference>
<comment type="caution">
    <text evidence="2">The sequence shown here is derived from an EMBL/GenBank/DDBJ whole genome shotgun (WGS) entry which is preliminary data.</text>
</comment>
<dbReference type="PANTHER" id="PTHR30296:SF0">
    <property type="entry name" value="LACTATE UTILIZATION PROTEIN A"/>
    <property type="match status" value="1"/>
</dbReference>
<dbReference type="GO" id="GO:0016491">
    <property type="term" value="F:oxidoreductase activity"/>
    <property type="evidence" value="ECO:0007669"/>
    <property type="project" value="UniProtKB-ARBA"/>
</dbReference>
<dbReference type="Pfam" id="PF02754">
    <property type="entry name" value="CCG"/>
    <property type="match status" value="2"/>
</dbReference>
<dbReference type="OrthoDB" id="9770306at2"/>
<dbReference type="PANTHER" id="PTHR30296">
    <property type="entry name" value="UNCHARACTERIZED PROTEIN YKGE"/>
    <property type="match status" value="1"/>
</dbReference>
<feature type="domain" description="Cysteine-rich" evidence="1">
    <location>
        <begin position="3"/>
        <end position="83"/>
    </location>
</feature>
<gene>
    <name evidence="2" type="ORF">FNE76_02540</name>
</gene>
<proteinExistence type="predicted"/>
<dbReference type="Proteomes" id="UP000319322">
    <property type="component" value="Unassembled WGS sequence"/>
</dbReference>
<feature type="domain" description="Cysteine-rich" evidence="1">
    <location>
        <begin position="131"/>
        <end position="215"/>
    </location>
</feature>
<protein>
    <submittedName>
        <fullName evidence="2">(Fe-S)-binding protein</fullName>
    </submittedName>
</protein>